<reference evidence="1 2" key="1">
    <citation type="submission" date="2021-04" db="EMBL/GenBank/DDBJ databases">
        <authorList>
            <person name="Bliznina A."/>
        </authorList>
    </citation>
    <scope>NUCLEOTIDE SEQUENCE [LARGE SCALE GENOMIC DNA]</scope>
</reference>
<dbReference type="EMBL" id="OU015566">
    <property type="protein sequence ID" value="CAG5106273.1"/>
    <property type="molecule type" value="Genomic_DNA"/>
</dbReference>
<gene>
    <name evidence="1" type="ORF">OKIOD_LOCUS11532</name>
</gene>
<keyword evidence="2" id="KW-1185">Reference proteome</keyword>
<proteinExistence type="predicted"/>
<protein>
    <submittedName>
        <fullName evidence="1">Oidioi.mRNA.OKI2018_I69.chr1.g2767.t1.cds</fullName>
    </submittedName>
</protein>
<dbReference type="Proteomes" id="UP001158576">
    <property type="component" value="Chromosome 1"/>
</dbReference>
<evidence type="ECO:0000313" key="2">
    <source>
        <dbReference type="Proteomes" id="UP001158576"/>
    </source>
</evidence>
<name>A0ABN7SXD1_OIKDI</name>
<accession>A0ABN7SXD1</accession>
<sequence>MDKFEKAWSRFSDVPFFSFKWTMEMSDLPKFETLLRERHDLPLMISEDGNYNISSVLQTLISQHPGTKEDYIASMVFELYVLIEGETPDHYAKLLSPARDEIVDLIVNHENFNP</sequence>
<organism evidence="1 2">
    <name type="scientific">Oikopleura dioica</name>
    <name type="common">Tunicate</name>
    <dbReference type="NCBI Taxonomy" id="34765"/>
    <lineage>
        <taxon>Eukaryota</taxon>
        <taxon>Metazoa</taxon>
        <taxon>Chordata</taxon>
        <taxon>Tunicata</taxon>
        <taxon>Appendicularia</taxon>
        <taxon>Copelata</taxon>
        <taxon>Oikopleuridae</taxon>
        <taxon>Oikopleura</taxon>
    </lineage>
</organism>
<evidence type="ECO:0000313" key="1">
    <source>
        <dbReference type="EMBL" id="CAG5106273.1"/>
    </source>
</evidence>